<proteinExistence type="predicted"/>
<accession>A0A5B6VT18</accession>
<sequence>MSVSVVSLSTSGNPASPYPLIYHNTSITLFSKSLLFICSSIHFVLSFDFPALESSSSKCQTLKLCTTRTETLISQSEAGRRGCLVYCHNSSANLTLFLSNSELTILTIVSF</sequence>
<dbReference type="Proteomes" id="UP000325315">
    <property type="component" value="Unassembled WGS sequence"/>
</dbReference>
<reference evidence="1" key="1">
    <citation type="submission" date="2019-08" db="EMBL/GenBank/DDBJ databases">
        <authorList>
            <person name="Liu F."/>
        </authorList>
    </citation>
    <scope>NUCLEOTIDE SEQUENCE [LARGE SCALE GENOMIC DNA]</scope>
    <source>
        <strain evidence="1">PA1801</strain>
        <tissue evidence="1">Leaf</tissue>
    </source>
</reference>
<evidence type="ECO:0000313" key="2">
    <source>
        <dbReference type="Proteomes" id="UP000325315"/>
    </source>
</evidence>
<name>A0A5B6VT18_9ROSI</name>
<organism evidence="1 2">
    <name type="scientific">Gossypium australe</name>
    <dbReference type="NCBI Taxonomy" id="47621"/>
    <lineage>
        <taxon>Eukaryota</taxon>
        <taxon>Viridiplantae</taxon>
        <taxon>Streptophyta</taxon>
        <taxon>Embryophyta</taxon>
        <taxon>Tracheophyta</taxon>
        <taxon>Spermatophyta</taxon>
        <taxon>Magnoliopsida</taxon>
        <taxon>eudicotyledons</taxon>
        <taxon>Gunneridae</taxon>
        <taxon>Pentapetalae</taxon>
        <taxon>rosids</taxon>
        <taxon>malvids</taxon>
        <taxon>Malvales</taxon>
        <taxon>Malvaceae</taxon>
        <taxon>Malvoideae</taxon>
        <taxon>Gossypium</taxon>
    </lineage>
</organism>
<dbReference type="EMBL" id="SMMG02000005">
    <property type="protein sequence ID" value="KAA3472184.1"/>
    <property type="molecule type" value="Genomic_DNA"/>
</dbReference>
<comment type="caution">
    <text evidence="1">The sequence shown here is derived from an EMBL/GenBank/DDBJ whole genome shotgun (WGS) entry which is preliminary data.</text>
</comment>
<keyword evidence="2" id="KW-1185">Reference proteome</keyword>
<protein>
    <submittedName>
        <fullName evidence="1">Uncharacterized protein</fullName>
    </submittedName>
</protein>
<evidence type="ECO:0000313" key="1">
    <source>
        <dbReference type="EMBL" id="KAA3472184.1"/>
    </source>
</evidence>
<gene>
    <name evidence="1" type="ORF">EPI10_022686</name>
</gene>
<dbReference type="AlphaFoldDB" id="A0A5B6VT18"/>